<keyword evidence="3" id="KW-1185">Reference proteome</keyword>
<sequence>MAAHLITDKRLLTHYCNKLDTIISRFKGEELETLNVAAAQGESASQYTRESLQRLSEAIGALDTVTHNIKQTMTEYATKFTELDYPTEKDKQDFEEYSAKAEKALISATDYLLVLKARVHAFIVVKAEPEHNQHSGSVQYLEEEISTDEMLAVYMKNTKPDPTPTKPDRRRSDRIKTYLGTCMYCEGRHKPADCKKYSTPQERSDYLRNNKLCLICASAQHSTANCKKRMCFRCGGPHHTSCCFRGDIMAGKGAPTKTSPPVSEGKKPKARDTERHLKHTETRKVNALHEDNSETEAVSALDLQPVHKTRRELDHRHCHKAPRKFTSERRDGKVGSCVHNGWQNQYTNGADAYNTSRRGRRLL</sequence>
<feature type="compositionally biased region" description="Basic and acidic residues" evidence="1">
    <location>
        <begin position="264"/>
        <end position="276"/>
    </location>
</feature>
<evidence type="ECO:0000256" key="1">
    <source>
        <dbReference type="SAM" id="MobiDB-lite"/>
    </source>
</evidence>
<proteinExistence type="predicted"/>
<feature type="region of interest" description="Disordered" evidence="1">
    <location>
        <begin position="253"/>
        <end position="276"/>
    </location>
</feature>
<reference evidence="2" key="1">
    <citation type="submission" date="2023-07" db="EMBL/GenBank/DDBJ databases">
        <authorList>
            <consortium name="CYATHOMIX"/>
        </authorList>
    </citation>
    <scope>NUCLEOTIDE SEQUENCE</scope>
    <source>
        <strain evidence="2">N/A</strain>
    </source>
</reference>
<protein>
    <submittedName>
        <fullName evidence="2">Uncharacterized protein</fullName>
    </submittedName>
</protein>
<dbReference type="AlphaFoldDB" id="A0AA36GEI3"/>
<comment type="caution">
    <text evidence="2">The sequence shown here is derived from an EMBL/GenBank/DDBJ whole genome shotgun (WGS) entry which is preliminary data.</text>
</comment>
<feature type="compositionally biased region" description="Polar residues" evidence="1">
    <location>
        <begin position="341"/>
        <end position="356"/>
    </location>
</feature>
<evidence type="ECO:0000313" key="3">
    <source>
        <dbReference type="Proteomes" id="UP001176961"/>
    </source>
</evidence>
<accession>A0AA36GEI3</accession>
<organism evidence="2 3">
    <name type="scientific">Cylicocyclus nassatus</name>
    <name type="common">Nematode worm</name>
    <dbReference type="NCBI Taxonomy" id="53992"/>
    <lineage>
        <taxon>Eukaryota</taxon>
        <taxon>Metazoa</taxon>
        <taxon>Ecdysozoa</taxon>
        <taxon>Nematoda</taxon>
        <taxon>Chromadorea</taxon>
        <taxon>Rhabditida</taxon>
        <taxon>Rhabditina</taxon>
        <taxon>Rhabditomorpha</taxon>
        <taxon>Strongyloidea</taxon>
        <taxon>Strongylidae</taxon>
        <taxon>Cylicocyclus</taxon>
    </lineage>
</organism>
<evidence type="ECO:0000313" key="2">
    <source>
        <dbReference type="EMBL" id="CAJ0589359.1"/>
    </source>
</evidence>
<feature type="region of interest" description="Disordered" evidence="1">
    <location>
        <begin position="322"/>
        <end position="363"/>
    </location>
</feature>
<dbReference type="Proteomes" id="UP001176961">
    <property type="component" value="Unassembled WGS sequence"/>
</dbReference>
<dbReference type="EMBL" id="CATQJL010000001">
    <property type="protein sequence ID" value="CAJ0589359.1"/>
    <property type="molecule type" value="Genomic_DNA"/>
</dbReference>
<gene>
    <name evidence="2" type="ORF">CYNAS_LOCUS1342</name>
</gene>
<name>A0AA36GEI3_CYLNA</name>